<proteinExistence type="predicted"/>
<dbReference type="EMBL" id="QUAC01000290">
    <property type="protein sequence ID" value="REK86334.1"/>
    <property type="molecule type" value="Genomic_DNA"/>
</dbReference>
<keyword evidence="2" id="KW-1185">Reference proteome</keyword>
<dbReference type="Proteomes" id="UP000262477">
    <property type="component" value="Unassembled WGS sequence"/>
</dbReference>
<feature type="non-terminal residue" evidence="1">
    <location>
        <position position="78"/>
    </location>
</feature>
<evidence type="ECO:0000313" key="1">
    <source>
        <dbReference type="EMBL" id="REK86334.1"/>
    </source>
</evidence>
<sequence>MLFEGDDLGKWLERQAGQWAQLSTERQQRLSQLGIEPAEWLSVATAKKSAARVCCESWWPDFWIPWNARAHADVDHVM</sequence>
<reference evidence="1 2" key="1">
    <citation type="submission" date="2018-08" db="EMBL/GenBank/DDBJ databases">
        <title>Streptomyces NEAU-D10 sp. nov., a novel Actinomycete isolated from soil.</title>
        <authorList>
            <person name="Jin L."/>
        </authorList>
    </citation>
    <scope>NUCLEOTIDE SEQUENCE [LARGE SCALE GENOMIC DNA]</scope>
    <source>
        <strain evidence="1 2">NEAU-D10</strain>
    </source>
</reference>
<dbReference type="RefSeq" id="WP_342354237.1">
    <property type="nucleotide sequence ID" value="NZ_QUAC01000290.1"/>
</dbReference>
<gene>
    <name evidence="1" type="ORF">DY245_33070</name>
</gene>
<organism evidence="1 2">
    <name type="scientific">Streptomyces inhibens</name>
    <dbReference type="NCBI Taxonomy" id="2293571"/>
    <lineage>
        <taxon>Bacteria</taxon>
        <taxon>Bacillati</taxon>
        <taxon>Actinomycetota</taxon>
        <taxon>Actinomycetes</taxon>
        <taxon>Kitasatosporales</taxon>
        <taxon>Streptomycetaceae</taxon>
        <taxon>Streptomyces</taxon>
    </lineage>
</organism>
<protein>
    <submittedName>
        <fullName evidence="1">Uncharacterized protein</fullName>
    </submittedName>
</protein>
<comment type="caution">
    <text evidence="1">The sequence shown here is derived from an EMBL/GenBank/DDBJ whole genome shotgun (WGS) entry which is preliminary data.</text>
</comment>
<accession>A0A371PV24</accession>
<dbReference type="AlphaFoldDB" id="A0A371PV24"/>
<evidence type="ECO:0000313" key="2">
    <source>
        <dbReference type="Proteomes" id="UP000262477"/>
    </source>
</evidence>
<name>A0A371PV24_STRIH</name>